<evidence type="ECO:0000256" key="1">
    <source>
        <dbReference type="SAM" id="MobiDB-lite"/>
    </source>
</evidence>
<organism evidence="2 3">
    <name type="scientific">Phytophthora pseudosyringae</name>
    <dbReference type="NCBI Taxonomy" id="221518"/>
    <lineage>
        <taxon>Eukaryota</taxon>
        <taxon>Sar</taxon>
        <taxon>Stramenopiles</taxon>
        <taxon>Oomycota</taxon>
        <taxon>Peronosporomycetes</taxon>
        <taxon>Peronosporales</taxon>
        <taxon>Peronosporaceae</taxon>
        <taxon>Phytophthora</taxon>
    </lineage>
</organism>
<feature type="compositionally biased region" description="Polar residues" evidence="1">
    <location>
        <begin position="423"/>
        <end position="435"/>
    </location>
</feature>
<reference evidence="2" key="1">
    <citation type="submission" date="2021-02" db="EMBL/GenBank/DDBJ databases">
        <authorList>
            <person name="Palmer J.M."/>
        </authorList>
    </citation>
    <scope>NUCLEOTIDE SEQUENCE</scope>
    <source>
        <strain evidence="2">SCRP734</strain>
    </source>
</reference>
<dbReference type="PANTHER" id="PTHR13510:SF44">
    <property type="entry name" value="RABENOSYN-5"/>
    <property type="match status" value="1"/>
</dbReference>
<proteinExistence type="predicted"/>
<keyword evidence="3" id="KW-1185">Reference proteome</keyword>
<dbReference type="InterPro" id="IPR052727">
    <property type="entry name" value="Rab4/Rab5_effector"/>
</dbReference>
<dbReference type="Proteomes" id="UP000694044">
    <property type="component" value="Unassembled WGS sequence"/>
</dbReference>
<sequence length="599" mass="65214">MPPSPSSASSAARINAELAADAKPSMGFPLPAGYFGDVQVSASKRQEYSDIVRRRVNSMLADEHRSLERRGQQQPAIREAEWKLFRRVGGLRVYQRRLRGRSRQEVAAEEEAPEAAIAVERGNPGMLADGSVTGTIEDMLYGMSATTQEEMLTGLALTAPPQDAVLLSVVERSTVDDPLRSEELLWVLTKMPVLNPRDVCYLKATGVGTDGNGRPYGYVVLHSVDVPECPPFDYRKTKVHRAKVFFSFLLRESSPGSVDVMGRGVFDLAGGGLLKLVLPHATTSVMDGLVRGASCGEAKKLTLLALRSHDERRLFKSFTKKSVCSMCIRGNKSLLSGVRLKSCEVCGVPICRSCKIKDRRMFTGTRQPCRDVVCCASCSQQAKCIAGVRLGEPEFVVVAEYYSKGRSTSSCSASGRSAVARSTPSLEASARQAQQHPVAPAGKAAPTSLLSDAGEIASSVAVTNSTIGDSCAGFDFDVSFCGTLSDRNSGEYRLNPKDADDLYEEPEPVSAEWLKEYAELGDVAEETSSSRMNAWNDNYRVDAHAFAKSPPPADEYGSWSSSKRRPDNMLEWMRELQSSAEEAYSTAMANEAIMKKSMR</sequence>
<evidence type="ECO:0008006" key="4">
    <source>
        <dbReference type="Google" id="ProtNLM"/>
    </source>
</evidence>
<gene>
    <name evidence="2" type="ORF">PHYPSEUDO_007128</name>
</gene>
<dbReference type="OrthoDB" id="121462at2759"/>
<dbReference type="PANTHER" id="PTHR13510">
    <property type="entry name" value="FYVE-FINGER-CONTAINING RAB5 EFFECTOR PROTEIN RABENOSYN-5-RELATED"/>
    <property type="match status" value="1"/>
</dbReference>
<evidence type="ECO:0000313" key="2">
    <source>
        <dbReference type="EMBL" id="KAG7390666.1"/>
    </source>
</evidence>
<evidence type="ECO:0000313" key="3">
    <source>
        <dbReference type="Proteomes" id="UP000694044"/>
    </source>
</evidence>
<dbReference type="EMBL" id="JAGDFM010000029">
    <property type="protein sequence ID" value="KAG7390666.1"/>
    <property type="molecule type" value="Genomic_DNA"/>
</dbReference>
<protein>
    <recommendedName>
        <fullName evidence="4">FYVE-type domain-containing protein</fullName>
    </recommendedName>
</protein>
<name>A0A8T1WBE7_9STRA</name>
<feature type="region of interest" description="Disordered" evidence="1">
    <location>
        <begin position="422"/>
        <end position="445"/>
    </location>
</feature>
<comment type="caution">
    <text evidence="2">The sequence shown here is derived from an EMBL/GenBank/DDBJ whole genome shotgun (WGS) entry which is preliminary data.</text>
</comment>
<dbReference type="AlphaFoldDB" id="A0A8T1WBE7"/>
<accession>A0A8T1WBE7</accession>